<accession>A0ABW3C4L3</accession>
<dbReference type="PROSITE" id="PS51201">
    <property type="entry name" value="RCK_N"/>
    <property type="match status" value="1"/>
</dbReference>
<evidence type="ECO:0000256" key="1">
    <source>
        <dbReference type="ARBA" id="ARBA00004141"/>
    </source>
</evidence>
<dbReference type="RefSeq" id="WP_381491942.1">
    <property type="nucleotide sequence ID" value="NZ_JBHTIK010000008.1"/>
</dbReference>
<feature type="transmembrane region" description="Helical" evidence="7">
    <location>
        <begin position="33"/>
        <end position="51"/>
    </location>
</feature>
<dbReference type="Pfam" id="PF00999">
    <property type="entry name" value="Na_H_Exchanger"/>
    <property type="match status" value="1"/>
</dbReference>
<comment type="subcellular location">
    <subcellularLocation>
        <location evidence="1">Membrane</location>
        <topology evidence="1">Multi-pass membrane protein</topology>
    </subcellularLocation>
</comment>
<dbReference type="EMBL" id="JBHTIK010000008">
    <property type="protein sequence ID" value="MFD0849418.1"/>
    <property type="molecule type" value="Genomic_DNA"/>
</dbReference>
<feature type="transmembrane region" description="Helical" evidence="7">
    <location>
        <begin position="374"/>
        <end position="393"/>
    </location>
</feature>
<keyword evidence="6 7" id="KW-0472">Membrane</keyword>
<dbReference type="InterPro" id="IPR036291">
    <property type="entry name" value="NAD(P)-bd_dom_sf"/>
</dbReference>
<keyword evidence="3" id="KW-0813">Transport</keyword>
<dbReference type="InterPro" id="IPR038770">
    <property type="entry name" value="Na+/solute_symporter_sf"/>
</dbReference>
<evidence type="ECO:0000313" key="9">
    <source>
        <dbReference type="EMBL" id="MFD0849418.1"/>
    </source>
</evidence>
<protein>
    <submittedName>
        <fullName evidence="9">YbaL family putative K(+) efflux transporter</fullName>
    </submittedName>
</protein>
<feature type="transmembrane region" description="Helical" evidence="7">
    <location>
        <begin position="233"/>
        <end position="266"/>
    </location>
</feature>
<feature type="transmembrane region" description="Helical" evidence="7">
    <location>
        <begin position="88"/>
        <end position="110"/>
    </location>
</feature>
<keyword evidence="10" id="KW-1185">Reference proteome</keyword>
<dbReference type="Proteomes" id="UP001597124">
    <property type="component" value="Unassembled WGS sequence"/>
</dbReference>
<feature type="transmembrane region" description="Helical" evidence="7">
    <location>
        <begin position="347"/>
        <end position="367"/>
    </location>
</feature>
<dbReference type="PANTHER" id="PTHR42751">
    <property type="entry name" value="SODIUM/HYDROGEN EXCHANGER FAMILY/TRKA DOMAIN PROTEIN"/>
    <property type="match status" value="1"/>
</dbReference>
<comment type="caution">
    <text evidence="9">The sequence shown here is derived from an EMBL/GenBank/DDBJ whole genome shotgun (WGS) entry which is preliminary data.</text>
</comment>
<evidence type="ECO:0000256" key="7">
    <source>
        <dbReference type="SAM" id="Phobius"/>
    </source>
</evidence>
<evidence type="ECO:0000256" key="4">
    <source>
        <dbReference type="ARBA" id="ARBA00022692"/>
    </source>
</evidence>
<keyword evidence="5 7" id="KW-1133">Transmembrane helix</keyword>
<comment type="similarity">
    <text evidence="2">Belongs to the monovalent cation:proton antiporter 2 (CPA2) transporter (TC 2.A.37) family.</text>
</comment>
<dbReference type="SUPFAM" id="SSF51735">
    <property type="entry name" value="NAD(P)-binding Rossmann-fold domains"/>
    <property type="match status" value="1"/>
</dbReference>
<dbReference type="InterPro" id="IPR003148">
    <property type="entry name" value="RCK_N"/>
</dbReference>
<dbReference type="InterPro" id="IPR006153">
    <property type="entry name" value="Cation/H_exchanger_TM"/>
</dbReference>
<dbReference type="Gene3D" id="1.20.1530.20">
    <property type="match status" value="1"/>
</dbReference>
<feature type="domain" description="RCK N-terminal" evidence="8">
    <location>
        <begin position="431"/>
        <end position="548"/>
    </location>
</feature>
<evidence type="ECO:0000259" key="8">
    <source>
        <dbReference type="PROSITE" id="PS51201"/>
    </source>
</evidence>
<reference evidence="10" key="1">
    <citation type="journal article" date="2019" name="Int. J. Syst. Evol. Microbiol.">
        <title>The Global Catalogue of Microorganisms (GCM) 10K type strain sequencing project: providing services to taxonomists for standard genome sequencing and annotation.</title>
        <authorList>
            <consortium name="The Broad Institute Genomics Platform"/>
            <consortium name="The Broad Institute Genome Sequencing Center for Infectious Disease"/>
            <person name="Wu L."/>
            <person name="Ma J."/>
        </authorList>
    </citation>
    <scope>NUCLEOTIDE SEQUENCE [LARGE SCALE GENOMIC DNA]</scope>
    <source>
        <strain evidence="10">CCUG 52537</strain>
    </source>
</reference>
<feature type="transmembrane region" description="Helical" evidence="7">
    <location>
        <begin position="57"/>
        <end position="76"/>
    </location>
</feature>
<organism evidence="9 10">
    <name type="scientific">Sphingosinicella xenopeptidilytica</name>
    <dbReference type="NCBI Taxonomy" id="364098"/>
    <lineage>
        <taxon>Bacteria</taxon>
        <taxon>Pseudomonadati</taxon>
        <taxon>Pseudomonadota</taxon>
        <taxon>Alphaproteobacteria</taxon>
        <taxon>Sphingomonadales</taxon>
        <taxon>Sphingosinicellaceae</taxon>
        <taxon>Sphingosinicella</taxon>
    </lineage>
</organism>
<evidence type="ECO:0000313" key="10">
    <source>
        <dbReference type="Proteomes" id="UP001597124"/>
    </source>
</evidence>
<evidence type="ECO:0000256" key="2">
    <source>
        <dbReference type="ARBA" id="ARBA00005551"/>
    </source>
</evidence>
<sequence length="613" mass="64109">MPHDTTLITTLVMGLVLAFAGGFVASRLKLPPLVGYLAAGVAVGPFTPGFVGDAALAGQLAEIGVILLMFGVGLHFSIKDLMAVRRIAIPGAVAQIVVAAGLGAGLTWLWGWPVGAGIVFGLALSVASTVVLLRAMEERGALESINGRIAVGWLIVEDLAMVLALVLLPALAGVLGGQSAGMAGWIGGGGIGFTLLLTLGKVTLFLALMLVVGKRLIPWVLERIARTGSRELFTLSVLATALGIAYGSAALFGVSFALGAFFAGAVLSESDFSHQAAADSLPLQDAFAVLFFVSVGMLFNPAILVQEPLSVLAVLAIILIGKSIAAFGIVLAFGYPIRTALTVSASLAQIGEFSFILIGLGVTLGMVPSSGQDFIIAAAVLSIALNPLVFWSFDKLESWLGRHPGLLVRMERSSHDNLLHLAEAASIAAPGGHAIVIGYGRIGRIIVKLLKEQNLPVIVVDKDRRRVEALRERGVPAIYGDGSTPGILDAAGVAGARLLIIATPEGFQTRRIIELARLLNPEIDTAVRTHSDSEVTYLESQGVGLAIMGSRELSFGLADYALRSLGISQAEAYCIIQNERVSGEGGAFERRPDIPARHAPELRVYRADDGEEG</sequence>
<dbReference type="NCBIfam" id="NF007950">
    <property type="entry name" value="PRK10669.1"/>
    <property type="match status" value="1"/>
</dbReference>
<feature type="transmembrane region" description="Helical" evidence="7">
    <location>
        <begin position="148"/>
        <end position="171"/>
    </location>
</feature>
<dbReference type="Gene3D" id="3.40.50.720">
    <property type="entry name" value="NAD(P)-binding Rossmann-like Domain"/>
    <property type="match status" value="1"/>
</dbReference>
<feature type="transmembrane region" description="Helical" evidence="7">
    <location>
        <begin position="312"/>
        <end position="335"/>
    </location>
</feature>
<proteinExistence type="inferred from homology"/>
<feature type="transmembrane region" description="Helical" evidence="7">
    <location>
        <begin position="286"/>
        <end position="305"/>
    </location>
</feature>
<keyword evidence="4 7" id="KW-0812">Transmembrane</keyword>
<dbReference type="Pfam" id="PF02254">
    <property type="entry name" value="TrkA_N"/>
    <property type="match status" value="1"/>
</dbReference>
<evidence type="ECO:0000256" key="6">
    <source>
        <dbReference type="ARBA" id="ARBA00023136"/>
    </source>
</evidence>
<evidence type="ECO:0000256" key="3">
    <source>
        <dbReference type="ARBA" id="ARBA00022448"/>
    </source>
</evidence>
<name>A0ABW3C4L3_SPHXN</name>
<gene>
    <name evidence="9" type="primary">ybaL</name>
    <name evidence="9" type="ORF">ACFQ00_13870</name>
</gene>
<feature type="transmembrane region" description="Helical" evidence="7">
    <location>
        <begin position="6"/>
        <end position="26"/>
    </location>
</feature>
<feature type="transmembrane region" description="Helical" evidence="7">
    <location>
        <begin position="116"/>
        <end position="136"/>
    </location>
</feature>
<evidence type="ECO:0000256" key="5">
    <source>
        <dbReference type="ARBA" id="ARBA00022989"/>
    </source>
</evidence>
<dbReference type="PANTHER" id="PTHR42751:SF1">
    <property type="entry name" value="CATION_PROTON ANTIPORTER YBAL-RELATED"/>
    <property type="match status" value="1"/>
</dbReference>
<feature type="transmembrane region" description="Helical" evidence="7">
    <location>
        <begin position="191"/>
        <end position="212"/>
    </location>
</feature>